<evidence type="ECO:0000313" key="7">
    <source>
        <dbReference type="Proteomes" id="UP000249066"/>
    </source>
</evidence>
<evidence type="ECO:0000256" key="2">
    <source>
        <dbReference type="ARBA" id="ARBA00022723"/>
    </source>
</evidence>
<name>A0A2W5C550_9SPHN</name>
<dbReference type="GO" id="GO:0008233">
    <property type="term" value="F:peptidase activity"/>
    <property type="evidence" value="ECO:0007669"/>
    <property type="project" value="UniProtKB-KW"/>
</dbReference>
<dbReference type="Gene3D" id="3.30.70.360">
    <property type="match status" value="1"/>
</dbReference>
<evidence type="ECO:0000259" key="5">
    <source>
        <dbReference type="Pfam" id="PF07687"/>
    </source>
</evidence>
<dbReference type="Gene3D" id="3.40.630.10">
    <property type="entry name" value="Zn peptidases"/>
    <property type="match status" value="1"/>
</dbReference>
<evidence type="ECO:0000256" key="4">
    <source>
        <dbReference type="SAM" id="SignalP"/>
    </source>
</evidence>
<feature type="signal peptide" evidence="4">
    <location>
        <begin position="1"/>
        <end position="23"/>
    </location>
</feature>
<keyword evidence="1" id="KW-0645">Protease</keyword>
<dbReference type="InterPro" id="IPR011650">
    <property type="entry name" value="Peptidase_M20_dimer"/>
</dbReference>
<keyword evidence="4" id="KW-0732">Signal</keyword>
<dbReference type="Pfam" id="PF01546">
    <property type="entry name" value="Peptidase_M20"/>
    <property type="match status" value="1"/>
</dbReference>
<keyword evidence="3" id="KW-0378">Hydrolase</keyword>
<proteinExistence type="predicted"/>
<evidence type="ECO:0000313" key="6">
    <source>
        <dbReference type="EMBL" id="PZO90231.1"/>
    </source>
</evidence>
<dbReference type="InterPro" id="IPR051458">
    <property type="entry name" value="Cyt/Met_Dipeptidase"/>
</dbReference>
<evidence type="ECO:0000256" key="1">
    <source>
        <dbReference type="ARBA" id="ARBA00022670"/>
    </source>
</evidence>
<comment type="caution">
    <text evidence="6">The sequence shown here is derived from an EMBL/GenBank/DDBJ whole genome shotgun (WGS) entry which is preliminary data.</text>
</comment>
<dbReference type="PANTHER" id="PTHR43270">
    <property type="entry name" value="BETA-ALA-HIS DIPEPTIDASE"/>
    <property type="match status" value="1"/>
</dbReference>
<dbReference type="GO" id="GO:0046872">
    <property type="term" value="F:metal ion binding"/>
    <property type="evidence" value="ECO:0007669"/>
    <property type="project" value="UniProtKB-KW"/>
</dbReference>
<dbReference type="Proteomes" id="UP000249066">
    <property type="component" value="Unassembled WGS sequence"/>
</dbReference>
<dbReference type="Pfam" id="PF07687">
    <property type="entry name" value="M20_dimer"/>
    <property type="match status" value="1"/>
</dbReference>
<organism evidence="6 7">
    <name type="scientific">Sphingomonas sanxanigenens</name>
    <dbReference type="NCBI Taxonomy" id="397260"/>
    <lineage>
        <taxon>Bacteria</taxon>
        <taxon>Pseudomonadati</taxon>
        <taxon>Pseudomonadota</taxon>
        <taxon>Alphaproteobacteria</taxon>
        <taxon>Sphingomonadales</taxon>
        <taxon>Sphingomonadaceae</taxon>
        <taxon>Sphingomonas</taxon>
    </lineage>
</organism>
<dbReference type="GO" id="GO:0006508">
    <property type="term" value="P:proteolysis"/>
    <property type="evidence" value="ECO:0007669"/>
    <property type="project" value="UniProtKB-KW"/>
</dbReference>
<evidence type="ECO:0000256" key="3">
    <source>
        <dbReference type="ARBA" id="ARBA00022801"/>
    </source>
</evidence>
<feature type="chain" id="PRO_5016089310" evidence="4">
    <location>
        <begin position="24"/>
        <end position="531"/>
    </location>
</feature>
<dbReference type="InterPro" id="IPR002933">
    <property type="entry name" value="Peptidase_M20"/>
</dbReference>
<dbReference type="EMBL" id="QFNN01000033">
    <property type="protein sequence ID" value="PZO90231.1"/>
    <property type="molecule type" value="Genomic_DNA"/>
</dbReference>
<dbReference type="AlphaFoldDB" id="A0A2W5C550"/>
<protein>
    <submittedName>
        <fullName evidence="6">Peptidase M20</fullName>
    </submittedName>
</protein>
<sequence>MKAAFRGTGAIAAALAAATTPLAAQSTGEPSTGGRPEIRFTTTDAFSMSQIPAYKGDNRDVYAYIEAHKTEHIANLQRWVRQPSVSAQNIGVKDMAALVAADLKRIGFKEAEVVPTSGHPGVWGYYDAGAKKTLVVYMMLDVQPVEPKDWKVPPFDGALVDDHPLGRVLMARGSTNTKGTERAFLNTIESILAVRGKLPVNLMILAESEEELGSPHYPEMIAKYADRLKTASGVIYPASGQSPADGAVSLTLGNKGILYVELEAKGNPVAGGPMKAEIHSSWKATTDAPAWRLAQALATLTTPDGNTIRIPGYYDAIRQPTIEEQKLFNGTLAGWEKREVTVRKGFAIDHWYDHMDARQSLSRYLFDTTLNIDGIATGYDGPGMKTILPHRAYAKLDSRLVPDQTPDQALALMRKYLDDQGFKDIEIRKLSGYPPSQTSVSAPLIQAVLGTYNKYGLTVDVSPRSGGSTPAYVFTQTLGLPYVTISIGHGADAHAPNEYLLIDPKPGSKIFGLTGMEGFYADVLYALAATK</sequence>
<reference evidence="6 7" key="1">
    <citation type="submission" date="2017-08" db="EMBL/GenBank/DDBJ databases">
        <title>Infants hospitalized years apart are colonized by the same room-sourced microbial strains.</title>
        <authorList>
            <person name="Brooks B."/>
            <person name="Olm M.R."/>
            <person name="Firek B.A."/>
            <person name="Baker R."/>
            <person name="Thomas B.C."/>
            <person name="Morowitz M.J."/>
            <person name="Banfield J.F."/>
        </authorList>
    </citation>
    <scope>NUCLEOTIDE SEQUENCE [LARGE SCALE GENOMIC DNA]</scope>
    <source>
        <strain evidence="6">S2_018_000_R2_101</strain>
    </source>
</reference>
<keyword evidence="2" id="KW-0479">Metal-binding</keyword>
<feature type="domain" description="Peptidase M20 dimerisation" evidence="5">
    <location>
        <begin position="253"/>
        <end position="421"/>
    </location>
</feature>
<dbReference type="SUPFAM" id="SSF53187">
    <property type="entry name" value="Zn-dependent exopeptidases"/>
    <property type="match status" value="1"/>
</dbReference>
<accession>A0A2W5C550</accession>
<dbReference type="PANTHER" id="PTHR43270:SF4">
    <property type="entry name" value="CARNOSINE DIPEPTIDASE 2, ISOFORM A"/>
    <property type="match status" value="1"/>
</dbReference>
<gene>
    <name evidence="6" type="ORF">DI623_07450</name>
</gene>